<dbReference type="SUPFAM" id="SSF52743">
    <property type="entry name" value="Subtilisin-like"/>
    <property type="match status" value="1"/>
</dbReference>
<dbReference type="EC" id="3.4.21.-" evidence="8"/>
<evidence type="ECO:0000256" key="4">
    <source>
        <dbReference type="ARBA" id="ARBA00022825"/>
    </source>
</evidence>
<evidence type="ECO:0000256" key="6">
    <source>
        <dbReference type="RuleBase" id="RU003355"/>
    </source>
</evidence>
<protein>
    <submittedName>
        <fullName evidence="8">Major intracellular serine protease</fullName>
        <ecNumber evidence="8">3.4.21.-</ecNumber>
    </submittedName>
</protein>
<dbReference type="InterPro" id="IPR015500">
    <property type="entry name" value="Peptidase_S8_subtilisin-rel"/>
</dbReference>
<dbReference type="PROSITE" id="PS51892">
    <property type="entry name" value="SUBTILASE"/>
    <property type="match status" value="1"/>
</dbReference>
<evidence type="ECO:0000256" key="1">
    <source>
        <dbReference type="ARBA" id="ARBA00011073"/>
    </source>
</evidence>
<dbReference type="PROSITE" id="PS00138">
    <property type="entry name" value="SUBTILASE_SER"/>
    <property type="match status" value="1"/>
</dbReference>
<feature type="active site" description="Charge relay system" evidence="5">
    <location>
        <position position="86"/>
    </location>
</feature>
<dbReference type="PANTHER" id="PTHR43399:SF4">
    <property type="entry name" value="CELL WALL-ASSOCIATED PROTEASE"/>
    <property type="match status" value="1"/>
</dbReference>
<dbReference type="PROSITE" id="PS00137">
    <property type="entry name" value="SUBTILASE_HIS"/>
    <property type="match status" value="1"/>
</dbReference>
<organism evidence="8 9">
    <name type="scientific">Paenibacillus peoriae</name>
    <dbReference type="NCBI Taxonomy" id="59893"/>
    <lineage>
        <taxon>Bacteria</taxon>
        <taxon>Bacillati</taxon>
        <taxon>Bacillota</taxon>
        <taxon>Bacilli</taxon>
        <taxon>Bacillales</taxon>
        <taxon>Paenibacillaceae</taxon>
        <taxon>Paenibacillus</taxon>
    </lineage>
</organism>
<name>A0ABU1QMN0_9BACL</name>
<comment type="similarity">
    <text evidence="1 5 6">Belongs to the peptidase S8 family.</text>
</comment>
<comment type="caution">
    <text evidence="8">The sequence shown here is derived from an EMBL/GenBank/DDBJ whole genome shotgun (WGS) entry which is preliminary data.</text>
</comment>
<dbReference type="Gene3D" id="3.40.50.200">
    <property type="entry name" value="Peptidase S8/S53 domain"/>
    <property type="match status" value="1"/>
</dbReference>
<dbReference type="CDD" id="cd07477">
    <property type="entry name" value="Peptidases_S8_Subtilisin_subset"/>
    <property type="match status" value="1"/>
</dbReference>
<proteinExistence type="inferred from homology"/>
<evidence type="ECO:0000256" key="2">
    <source>
        <dbReference type="ARBA" id="ARBA00022670"/>
    </source>
</evidence>
<dbReference type="InterPro" id="IPR034202">
    <property type="entry name" value="Subtilisin_Carlsberg-like"/>
</dbReference>
<feature type="domain" description="Peptidase S8/S53" evidence="7">
    <location>
        <begin position="41"/>
        <end position="294"/>
    </location>
</feature>
<dbReference type="InterPro" id="IPR036852">
    <property type="entry name" value="Peptidase_S8/S53_dom_sf"/>
</dbReference>
<dbReference type="GO" id="GO:0008233">
    <property type="term" value="F:peptidase activity"/>
    <property type="evidence" value="ECO:0007669"/>
    <property type="project" value="UniProtKB-KW"/>
</dbReference>
<dbReference type="InterPro" id="IPR023828">
    <property type="entry name" value="Peptidase_S8_Ser-AS"/>
</dbReference>
<sequence>MEKKMRLIPYKIENITQEANEIPKGVQMIQAPEVWDKGKKGKGVRIAIIDTGCQTDHPDLKGRIAKVSKNFSDHGSPKDITDFEGHGTHVAGTIAAVLNNQGVAGVAPEAELMILKVFDRDGFAQNVNVIKAIDYAIANKARVISMSLGSQFNDPELHEAVKRAVNAEIAVICAAGNEGDGQGTTIERNYPAAYPESICVGAVDLNKNITDFTNTNDQVDLVAPGHFIQSTWNDGKYKTISGTSMATPHVSGAAALIINQCEAEFNRKLTEAEIYAQLIKRTLSLGHLKMEEGNGFLMLNQDTCQQNVSNAAANEKELVSAR</sequence>
<dbReference type="Pfam" id="PF00082">
    <property type="entry name" value="Peptidase_S8"/>
    <property type="match status" value="1"/>
</dbReference>
<keyword evidence="3 5" id="KW-0378">Hydrolase</keyword>
<evidence type="ECO:0000256" key="3">
    <source>
        <dbReference type="ARBA" id="ARBA00022801"/>
    </source>
</evidence>
<dbReference type="PRINTS" id="PR00723">
    <property type="entry name" value="SUBTILISIN"/>
</dbReference>
<evidence type="ECO:0000256" key="5">
    <source>
        <dbReference type="PROSITE-ProRule" id="PRU01240"/>
    </source>
</evidence>
<reference evidence="8 9" key="1">
    <citation type="submission" date="2023-07" db="EMBL/GenBank/DDBJ databases">
        <title>Sorghum-associated microbial communities from plants grown in Nebraska, USA.</title>
        <authorList>
            <person name="Schachtman D."/>
        </authorList>
    </citation>
    <scope>NUCLEOTIDE SEQUENCE [LARGE SCALE GENOMIC DNA]</scope>
    <source>
        <strain evidence="8 9">BE143</strain>
    </source>
</reference>
<dbReference type="EMBL" id="JAVDUG010000007">
    <property type="protein sequence ID" value="MDR6780409.1"/>
    <property type="molecule type" value="Genomic_DNA"/>
</dbReference>
<accession>A0ABU1QMN0</accession>
<dbReference type="InterPro" id="IPR051048">
    <property type="entry name" value="Peptidase_S8/S53_subtilisin"/>
</dbReference>
<dbReference type="GO" id="GO:0006508">
    <property type="term" value="P:proteolysis"/>
    <property type="evidence" value="ECO:0007669"/>
    <property type="project" value="UniProtKB-KW"/>
</dbReference>
<feature type="active site" description="Charge relay system" evidence="5">
    <location>
        <position position="244"/>
    </location>
</feature>
<keyword evidence="9" id="KW-1185">Reference proteome</keyword>
<gene>
    <name evidence="8" type="ORF">J2W98_004704</name>
</gene>
<feature type="active site" description="Charge relay system" evidence="5">
    <location>
        <position position="50"/>
    </location>
</feature>
<dbReference type="InterPro" id="IPR000209">
    <property type="entry name" value="Peptidase_S8/S53_dom"/>
</dbReference>
<keyword evidence="2 5" id="KW-0645">Protease</keyword>
<dbReference type="PROSITE" id="PS00136">
    <property type="entry name" value="SUBTILASE_ASP"/>
    <property type="match status" value="1"/>
</dbReference>
<evidence type="ECO:0000313" key="9">
    <source>
        <dbReference type="Proteomes" id="UP001266807"/>
    </source>
</evidence>
<dbReference type="Proteomes" id="UP001266807">
    <property type="component" value="Unassembled WGS sequence"/>
</dbReference>
<dbReference type="InterPro" id="IPR022398">
    <property type="entry name" value="Peptidase_S8_His-AS"/>
</dbReference>
<evidence type="ECO:0000259" key="7">
    <source>
        <dbReference type="Pfam" id="PF00082"/>
    </source>
</evidence>
<keyword evidence="4 5" id="KW-0720">Serine protease</keyword>
<evidence type="ECO:0000313" key="8">
    <source>
        <dbReference type="EMBL" id="MDR6780409.1"/>
    </source>
</evidence>
<dbReference type="InterPro" id="IPR023827">
    <property type="entry name" value="Peptidase_S8_Asp-AS"/>
</dbReference>
<dbReference type="PANTHER" id="PTHR43399">
    <property type="entry name" value="SUBTILISIN-RELATED"/>
    <property type="match status" value="1"/>
</dbReference>